<dbReference type="EMBL" id="BEYU01000154">
    <property type="protein sequence ID" value="GBG33403.1"/>
    <property type="molecule type" value="Genomic_DNA"/>
</dbReference>
<sequence>MAEENSELEDAGAGLECVRNKRPFPLGENIWLLHAPFHMFGALPIDNNAVLIKDPKRKEMIVVNLTDIDEDGFRAVEELCEFQEVRLAWLISTGDWHHFSIRLWQDHFPEAQTVIASKRPLKVNPDIRAEGIIVLDRENPEIEAISEDTLKLVPWLGSRQPGLFPNRRPRVEVIVFHKPSGTLFITDHLLVVGEKLSLGLVAGVQANQIGFRVMDRKATQDSVKRVMGIKGVRCLVFSHGKPSAGAVQRDEEAALKARLAGAYGFFT</sequence>
<dbReference type="Proteomes" id="UP000241890">
    <property type="component" value="Unassembled WGS sequence"/>
</dbReference>
<keyword evidence="2" id="KW-1185">Reference proteome</keyword>
<accession>A0A2R5GXI0</accession>
<evidence type="ECO:0000313" key="1">
    <source>
        <dbReference type="EMBL" id="GBG33403.1"/>
    </source>
</evidence>
<evidence type="ECO:0000313" key="2">
    <source>
        <dbReference type="Proteomes" id="UP000241890"/>
    </source>
</evidence>
<gene>
    <name evidence="1" type="ORF">FCC1311_096262</name>
</gene>
<organism evidence="1 2">
    <name type="scientific">Hondaea fermentalgiana</name>
    <dbReference type="NCBI Taxonomy" id="2315210"/>
    <lineage>
        <taxon>Eukaryota</taxon>
        <taxon>Sar</taxon>
        <taxon>Stramenopiles</taxon>
        <taxon>Bigyra</taxon>
        <taxon>Labyrinthulomycetes</taxon>
        <taxon>Thraustochytrida</taxon>
        <taxon>Thraustochytriidae</taxon>
        <taxon>Hondaea</taxon>
    </lineage>
</organism>
<dbReference type="SUPFAM" id="SSF56281">
    <property type="entry name" value="Metallo-hydrolase/oxidoreductase"/>
    <property type="match status" value="1"/>
</dbReference>
<protein>
    <recommendedName>
        <fullName evidence="3">MBL fold metallo-hydrolase</fullName>
    </recommendedName>
</protein>
<dbReference type="InterPro" id="IPR036866">
    <property type="entry name" value="RibonucZ/Hydroxyglut_hydro"/>
</dbReference>
<comment type="caution">
    <text evidence="1">The sequence shown here is derived from an EMBL/GenBank/DDBJ whole genome shotgun (WGS) entry which is preliminary data.</text>
</comment>
<name>A0A2R5GXI0_9STRA</name>
<proteinExistence type="predicted"/>
<dbReference type="AlphaFoldDB" id="A0A2R5GXI0"/>
<evidence type="ECO:0008006" key="3">
    <source>
        <dbReference type="Google" id="ProtNLM"/>
    </source>
</evidence>
<dbReference type="InParanoid" id="A0A2R5GXI0"/>
<dbReference type="OrthoDB" id="421671at2759"/>
<reference evidence="1 2" key="1">
    <citation type="submission" date="2017-12" db="EMBL/GenBank/DDBJ databases">
        <title>Sequencing, de novo assembly and annotation of complete genome of a new Thraustochytrid species, strain FCC1311.</title>
        <authorList>
            <person name="Sedici K."/>
            <person name="Godart F."/>
            <person name="Aiese Cigliano R."/>
            <person name="Sanseverino W."/>
            <person name="Barakat M."/>
            <person name="Ortet P."/>
            <person name="Marechal E."/>
            <person name="Cagnac O."/>
            <person name="Amato A."/>
        </authorList>
    </citation>
    <scope>NUCLEOTIDE SEQUENCE [LARGE SCALE GENOMIC DNA]</scope>
</reference>